<sequence length="556" mass="63076">MLFLTILLFLVIGVASASDDNATDIIQENHDETPVTADLNENKTNSDEDVLKASNEKADDIKSDSSSNVITSTDSKASNVVTSTSKTTKTKLKIQTYANYVKKGKKYTMYLVDSKGKAVSYKKLKVTFNGKTYDKTTYKNGKFTIKIKTKSPVVKLKVKVSADKAHYSLYKKIWVYVQNSFKIDIGNKKLLTNGYLRVYLKGYKQATSKKTIKITIGSKTFKKRTNSESFVVIKPQVDPKTYKVCVKFGKYKSYKNVKCIKGNVLNPLKSRIPTINGVPDIDSMPGNYIMGDGDAKYTLLKSQYLQTIKRDSYCLCLFDKLSKYTFFKTKDCPNTCHVIKREKWNVIERSLNTKLVKTYKYSYWPDSITVNLKGKAYTYPVVRDIQNTRYNCGPTASSVCSQALKKYYSEKYFAEEGDCDDGMNLPDIKEMLEDNGFKTHYFYDDSSFDNALNELKTGAALIAYLPNHYVSIIDISPDGKKILVSNSYGSYDVGSKNVPTNWVSVKYFKSKFAGIGLVVKLDYDMSDYLKNQIDKYYYSMGTGWTAQNVNERIPNV</sequence>
<dbReference type="AlphaFoldDB" id="A0A8T3V978"/>
<evidence type="ECO:0008006" key="3">
    <source>
        <dbReference type="Google" id="ProtNLM"/>
    </source>
</evidence>
<dbReference type="EMBL" id="SUTK01000009">
    <property type="protein sequence ID" value="MBE6501410.1"/>
    <property type="molecule type" value="Genomic_DNA"/>
</dbReference>
<protein>
    <recommendedName>
        <fullName evidence="3">Peptidase C39 family protein</fullName>
    </recommendedName>
</protein>
<dbReference type="Gene3D" id="3.90.70.10">
    <property type="entry name" value="Cysteine proteinases"/>
    <property type="match status" value="1"/>
</dbReference>
<comment type="caution">
    <text evidence="1">The sequence shown here is derived from an EMBL/GenBank/DDBJ whole genome shotgun (WGS) entry which is preliminary data.</text>
</comment>
<evidence type="ECO:0000313" key="1">
    <source>
        <dbReference type="EMBL" id="MBE6501410.1"/>
    </source>
</evidence>
<reference evidence="1" key="1">
    <citation type="submission" date="2019-04" db="EMBL/GenBank/DDBJ databases">
        <title>Evolution of Biomass-Degrading Anaerobic Consortia Revealed by Metagenomics.</title>
        <authorList>
            <person name="Peng X."/>
        </authorList>
    </citation>
    <scope>NUCLEOTIDE SEQUENCE</scope>
    <source>
        <strain evidence="1">SIG18</strain>
    </source>
</reference>
<dbReference type="Proteomes" id="UP000783037">
    <property type="component" value="Unassembled WGS sequence"/>
</dbReference>
<gene>
    <name evidence="1" type="ORF">E7Z79_03105</name>
</gene>
<accession>A0A8T3V978</accession>
<name>A0A8T3V978_9EURY</name>
<evidence type="ECO:0000313" key="2">
    <source>
        <dbReference type="Proteomes" id="UP000783037"/>
    </source>
</evidence>
<organism evidence="1 2">
    <name type="scientific">Methanobrevibacter thaueri</name>
    <dbReference type="NCBI Taxonomy" id="190975"/>
    <lineage>
        <taxon>Archaea</taxon>
        <taxon>Methanobacteriati</taxon>
        <taxon>Methanobacteriota</taxon>
        <taxon>Methanomada group</taxon>
        <taxon>Methanobacteria</taxon>
        <taxon>Methanobacteriales</taxon>
        <taxon>Methanobacteriaceae</taxon>
        <taxon>Methanobrevibacter</taxon>
    </lineage>
</organism>
<proteinExistence type="predicted"/>